<reference evidence="4 5" key="1">
    <citation type="submission" date="2014-04" db="EMBL/GenBank/DDBJ databases">
        <authorList>
            <consortium name="DOE Joint Genome Institute"/>
            <person name="Kuo A."/>
            <person name="Kohler A."/>
            <person name="Nagy L.G."/>
            <person name="Floudas D."/>
            <person name="Copeland A."/>
            <person name="Barry K.W."/>
            <person name="Cichocki N."/>
            <person name="Veneault-Fourrey C."/>
            <person name="LaButti K."/>
            <person name="Lindquist E.A."/>
            <person name="Lipzen A."/>
            <person name="Lundell T."/>
            <person name="Morin E."/>
            <person name="Murat C."/>
            <person name="Sun H."/>
            <person name="Tunlid A."/>
            <person name="Henrissat B."/>
            <person name="Grigoriev I.V."/>
            <person name="Hibbett D.S."/>
            <person name="Martin F."/>
            <person name="Nordberg H.P."/>
            <person name="Cantor M.N."/>
            <person name="Hua S.X."/>
        </authorList>
    </citation>
    <scope>NUCLEOTIDE SEQUENCE [LARGE SCALE GENOMIC DNA]</scope>
    <source>
        <strain evidence="4 5">Foug A</strain>
    </source>
</reference>
<protein>
    <recommendedName>
        <fullName evidence="3">ATPase F1/V1/A1 complex alpha/beta subunit nucleotide-binding domain-containing protein</fullName>
    </recommendedName>
</protein>
<keyword evidence="2" id="KW-0812">Transmembrane</keyword>
<dbReference type="HOGENOM" id="CLU_1870126_0_0_1"/>
<dbReference type="GO" id="GO:0043531">
    <property type="term" value="F:ADP binding"/>
    <property type="evidence" value="ECO:0007669"/>
    <property type="project" value="TreeGrafter"/>
</dbReference>
<evidence type="ECO:0000256" key="2">
    <source>
        <dbReference type="SAM" id="Phobius"/>
    </source>
</evidence>
<dbReference type="Proteomes" id="UP000053989">
    <property type="component" value="Unassembled WGS sequence"/>
</dbReference>
<dbReference type="AlphaFoldDB" id="A0A0C2ZGA7"/>
<evidence type="ECO:0000256" key="1">
    <source>
        <dbReference type="ARBA" id="ARBA00008936"/>
    </source>
</evidence>
<dbReference type="Pfam" id="PF00006">
    <property type="entry name" value="ATP-synt_ab"/>
    <property type="match status" value="1"/>
</dbReference>
<dbReference type="SUPFAM" id="SSF52540">
    <property type="entry name" value="P-loop containing nucleoside triphosphate hydrolases"/>
    <property type="match status" value="1"/>
</dbReference>
<proteinExistence type="inferred from homology"/>
<dbReference type="STRING" id="1036808.A0A0C2ZGA7"/>
<keyword evidence="5" id="KW-1185">Reference proteome</keyword>
<evidence type="ECO:0000259" key="3">
    <source>
        <dbReference type="Pfam" id="PF00006"/>
    </source>
</evidence>
<feature type="transmembrane region" description="Helical" evidence="2">
    <location>
        <begin position="39"/>
        <end position="61"/>
    </location>
</feature>
<reference evidence="5" key="2">
    <citation type="submission" date="2015-01" db="EMBL/GenBank/DDBJ databases">
        <title>Evolutionary Origins and Diversification of the Mycorrhizal Mutualists.</title>
        <authorList>
            <consortium name="DOE Joint Genome Institute"/>
            <consortium name="Mycorrhizal Genomics Consortium"/>
            <person name="Kohler A."/>
            <person name="Kuo A."/>
            <person name="Nagy L.G."/>
            <person name="Floudas D."/>
            <person name="Copeland A."/>
            <person name="Barry K.W."/>
            <person name="Cichocki N."/>
            <person name="Veneault-Fourrey C."/>
            <person name="LaButti K."/>
            <person name="Lindquist E.A."/>
            <person name="Lipzen A."/>
            <person name="Lundell T."/>
            <person name="Morin E."/>
            <person name="Murat C."/>
            <person name="Riley R."/>
            <person name="Ohm R."/>
            <person name="Sun H."/>
            <person name="Tunlid A."/>
            <person name="Henrissat B."/>
            <person name="Grigoriev I.V."/>
            <person name="Hibbett D.S."/>
            <person name="Martin F."/>
        </authorList>
    </citation>
    <scope>NUCLEOTIDE SEQUENCE [LARGE SCALE GENOMIC DNA]</scope>
    <source>
        <strain evidence="5">Foug A</strain>
    </source>
</reference>
<dbReference type="OrthoDB" id="9805536at2759"/>
<dbReference type="InterPro" id="IPR027417">
    <property type="entry name" value="P-loop_NTPase"/>
</dbReference>
<comment type="similarity">
    <text evidence="1">Belongs to the ATPase alpha/beta chains family.</text>
</comment>
<organism evidence="4 5">
    <name type="scientific">Scleroderma citrinum Foug A</name>
    <dbReference type="NCBI Taxonomy" id="1036808"/>
    <lineage>
        <taxon>Eukaryota</taxon>
        <taxon>Fungi</taxon>
        <taxon>Dikarya</taxon>
        <taxon>Basidiomycota</taxon>
        <taxon>Agaricomycotina</taxon>
        <taxon>Agaricomycetes</taxon>
        <taxon>Agaricomycetidae</taxon>
        <taxon>Boletales</taxon>
        <taxon>Sclerodermatineae</taxon>
        <taxon>Sclerodermataceae</taxon>
        <taxon>Scleroderma</taxon>
    </lineage>
</organism>
<keyword evidence="2" id="KW-1133">Transmembrane helix</keyword>
<dbReference type="InterPro" id="IPR000194">
    <property type="entry name" value="ATPase_F1/V1/A1_a/bsu_nucl-bd"/>
</dbReference>
<accession>A0A0C2ZGA7</accession>
<feature type="domain" description="ATPase F1/V1/A1 complex alpha/beta subunit nucleotide-binding" evidence="3">
    <location>
        <begin position="71"/>
        <end position="136"/>
    </location>
</feature>
<dbReference type="GO" id="GO:0045259">
    <property type="term" value="C:proton-transporting ATP synthase complex"/>
    <property type="evidence" value="ECO:0007669"/>
    <property type="project" value="InterPro"/>
</dbReference>
<dbReference type="PANTHER" id="PTHR48082">
    <property type="entry name" value="ATP SYNTHASE SUBUNIT ALPHA, MITOCHONDRIAL"/>
    <property type="match status" value="1"/>
</dbReference>
<dbReference type="EMBL" id="KN822059">
    <property type="protein sequence ID" value="KIM60703.1"/>
    <property type="molecule type" value="Genomic_DNA"/>
</dbReference>
<dbReference type="Gene3D" id="3.40.50.300">
    <property type="entry name" value="P-loop containing nucleotide triphosphate hydrolases"/>
    <property type="match status" value="1"/>
</dbReference>
<feature type="non-terminal residue" evidence="4">
    <location>
        <position position="137"/>
    </location>
</feature>
<dbReference type="GO" id="GO:0046933">
    <property type="term" value="F:proton-transporting ATP synthase activity, rotational mechanism"/>
    <property type="evidence" value="ECO:0007669"/>
    <property type="project" value="InterPro"/>
</dbReference>
<dbReference type="GO" id="GO:0005524">
    <property type="term" value="F:ATP binding"/>
    <property type="evidence" value="ECO:0007669"/>
    <property type="project" value="InterPro"/>
</dbReference>
<evidence type="ECO:0000313" key="4">
    <source>
        <dbReference type="EMBL" id="KIM60703.1"/>
    </source>
</evidence>
<dbReference type="InterPro" id="IPR005294">
    <property type="entry name" value="ATP_synth_F1_asu"/>
</dbReference>
<sequence length="137" mass="14797">MVEFSSGVCSMCLNLEADNAGFPPPVLIVSSRKVIPLNVLVKLLMFPLVLDSLAVLLMLWVTPSTARAPLRLLNVVVPIGCGQHKLIIGDCQTGKTAAAIDTILNQKCWNDGKDNEKKLYCVYVAIGQKCSTVAQLL</sequence>
<keyword evidence="2" id="KW-0472">Membrane</keyword>
<dbReference type="PANTHER" id="PTHR48082:SF2">
    <property type="entry name" value="ATP SYNTHASE SUBUNIT ALPHA, MITOCHONDRIAL"/>
    <property type="match status" value="1"/>
</dbReference>
<name>A0A0C2ZGA7_9AGAM</name>
<dbReference type="InParanoid" id="A0A0C2ZGA7"/>
<gene>
    <name evidence="4" type="ORF">SCLCIDRAFT_1183052</name>
</gene>
<evidence type="ECO:0000313" key="5">
    <source>
        <dbReference type="Proteomes" id="UP000053989"/>
    </source>
</evidence>